<keyword evidence="3" id="KW-1185">Reference proteome</keyword>
<dbReference type="Proteomes" id="UP001341281">
    <property type="component" value="Chromosome 07"/>
</dbReference>
<proteinExistence type="predicted"/>
<dbReference type="Pfam" id="PF02992">
    <property type="entry name" value="Transposase_21"/>
    <property type="match status" value="1"/>
</dbReference>
<feature type="domain" description="Transposase-associated" evidence="1">
    <location>
        <begin position="3"/>
        <end position="75"/>
    </location>
</feature>
<accession>A0AAQ3U505</accession>
<dbReference type="InterPro" id="IPR029480">
    <property type="entry name" value="Transpos_assoc"/>
</dbReference>
<sequence>MDRSWIHARLFSKAYLDGVSEFIKFVAERYDENTEIRCPCRKYLNRVHQHKGLVEDHLYIHGMASTYNKWIHYGEQLESTIIQNPEHPDEQIGFNDDVAVDEYEEDGPNDRIPDMLLHIKSFYRISNAAFNALLTLLASAFPDCSIPASYQEAKKLIRALGLGYVSIHVCLNNCVLFRKKYEKHDQCPVCGASRWKDTNGSKRILEKALRHFPLIPRLRRFFALKKIKASTMAQAEEEMENELSHPADGEAWKDFDRKFGWFAEDPRNVRLGLATDGFNPFGKMSSSYTCGLYSLSLTIFLHGNQSNFMMGLLIPGQECPGKDIDVFLEPLIEELLELCKGVCTIDALTEKSFVLHAAVIWCIHNYPALSMLCGRVTRGYYACVHCDKNPCSKRIRYKICYIGHRRFLKLDHPWRKKKRILMDILKNLTDHRHLVQKS</sequence>
<name>A0AAQ3U505_PASNO</name>
<dbReference type="Pfam" id="PF13963">
    <property type="entry name" value="Transpos_assoc"/>
    <property type="match status" value="1"/>
</dbReference>
<evidence type="ECO:0000313" key="2">
    <source>
        <dbReference type="EMBL" id="WVZ83977.1"/>
    </source>
</evidence>
<gene>
    <name evidence="2" type="ORF">U9M48_031063</name>
</gene>
<dbReference type="PANTHER" id="PTHR10775">
    <property type="entry name" value="OS08G0208400 PROTEIN"/>
    <property type="match status" value="1"/>
</dbReference>
<dbReference type="EMBL" id="CP144751">
    <property type="protein sequence ID" value="WVZ83977.1"/>
    <property type="molecule type" value="Genomic_DNA"/>
</dbReference>
<evidence type="ECO:0000313" key="3">
    <source>
        <dbReference type="Proteomes" id="UP001341281"/>
    </source>
</evidence>
<dbReference type="PANTHER" id="PTHR10775:SF185">
    <property type="entry name" value="OS08G0208400 PROTEIN"/>
    <property type="match status" value="1"/>
</dbReference>
<dbReference type="AlphaFoldDB" id="A0AAQ3U505"/>
<reference evidence="2 3" key="1">
    <citation type="submission" date="2024-02" db="EMBL/GenBank/DDBJ databases">
        <title>High-quality chromosome-scale genome assembly of Pensacola bahiagrass (Paspalum notatum Flugge var. saurae).</title>
        <authorList>
            <person name="Vega J.M."/>
            <person name="Podio M."/>
            <person name="Orjuela J."/>
            <person name="Siena L.A."/>
            <person name="Pessino S.C."/>
            <person name="Combes M.C."/>
            <person name="Mariac C."/>
            <person name="Albertini E."/>
            <person name="Pupilli F."/>
            <person name="Ortiz J.P.A."/>
            <person name="Leblanc O."/>
        </authorList>
    </citation>
    <scope>NUCLEOTIDE SEQUENCE [LARGE SCALE GENOMIC DNA]</scope>
    <source>
        <strain evidence="2">R1</strain>
        <tissue evidence="2">Leaf</tissue>
    </source>
</reference>
<evidence type="ECO:0000259" key="1">
    <source>
        <dbReference type="Pfam" id="PF13963"/>
    </source>
</evidence>
<organism evidence="2 3">
    <name type="scientific">Paspalum notatum var. saurae</name>
    <dbReference type="NCBI Taxonomy" id="547442"/>
    <lineage>
        <taxon>Eukaryota</taxon>
        <taxon>Viridiplantae</taxon>
        <taxon>Streptophyta</taxon>
        <taxon>Embryophyta</taxon>
        <taxon>Tracheophyta</taxon>
        <taxon>Spermatophyta</taxon>
        <taxon>Magnoliopsida</taxon>
        <taxon>Liliopsida</taxon>
        <taxon>Poales</taxon>
        <taxon>Poaceae</taxon>
        <taxon>PACMAD clade</taxon>
        <taxon>Panicoideae</taxon>
        <taxon>Andropogonodae</taxon>
        <taxon>Paspaleae</taxon>
        <taxon>Paspalinae</taxon>
        <taxon>Paspalum</taxon>
    </lineage>
</organism>
<protein>
    <recommendedName>
        <fullName evidence="1">Transposase-associated domain-containing protein</fullName>
    </recommendedName>
</protein>
<dbReference type="InterPro" id="IPR004242">
    <property type="entry name" value="Transposase_21"/>
</dbReference>